<feature type="non-terminal residue" evidence="1">
    <location>
        <position position="1"/>
    </location>
</feature>
<protein>
    <submittedName>
        <fullName evidence="1">Uncharacterized protein</fullName>
    </submittedName>
</protein>
<dbReference type="EMBL" id="BEZZ01084224">
    <property type="protein sequence ID" value="GCC42624.1"/>
    <property type="molecule type" value="Genomic_DNA"/>
</dbReference>
<dbReference type="AlphaFoldDB" id="A0A401TJ01"/>
<reference evidence="1 2" key="1">
    <citation type="journal article" date="2018" name="Nat. Ecol. Evol.">
        <title>Shark genomes provide insights into elasmobranch evolution and the origin of vertebrates.</title>
        <authorList>
            <person name="Hara Y"/>
            <person name="Yamaguchi K"/>
            <person name="Onimaru K"/>
            <person name="Kadota M"/>
            <person name="Koyanagi M"/>
            <person name="Keeley SD"/>
            <person name="Tatsumi K"/>
            <person name="Tanaka K"/>
            <person name="Motone F"/>
            <person name="Kageyama Y"/>
            <person name="Nozu R"/>
            <person name="Adachi N"/>
            <person name="Nishimura O"/>
            <person name="Nakagawa R"/>
            <person name="Tanegashima C"/>
            <person name="Kiyatake I"/>
            <person name="Matsumoto R"/>
            <person name="Murakumo K"/>
            <person name="Nishida K"/>
            <person name="Terakita A"/>
            <person name="Kuratani S"/>
            <person name="Sato K"/>
            <person name="Hyodo S Kuraku.S."/>
        </authorList>
    </citation>
    <scope>NUCLEOTIDE SEQUENCE [LARGE SCALE GENOMIC DNA]</scope>
</reference>
<sequence>ERRPGNGNVKPGSSETLGLRFCGELDALLKSPGATRNSATPK</sequence>
<keyword evidence="2" id="KW-1185">Reference proteome</keyword>
<evidence type="ECO:0000313" key="1">
    <source>
        <dbReference type="EMBL" id="GCC42624.1"/>
    </source>
</evidence>
<gene>
    <name evidence="1" type="ORF">chiPu_0026627</name>
</gene>
<comment type="caution">
    <text evidence="1">The sequence shown here is derived from an EMBL/GenBank/DDBJ whole genome shotgun (WGS) entry which is preliminary data.</text>
</comment>
<dbReference type="Proteomes" id="UP000287033">
    <property type="component" value="Unassembled WGS sequence"/>
</dbReference>
<organism evidence="1 2">
    <name type="scientific">Chiloscyllium punctatum</name>
    <name type="common">Brownbanded bambooshark</name>
    <name type="synonym">Hemiscyllium punctatum</name>
    <dbReference type="NCBI Taxonomy" id="137246"/>
    <lineage>
        <taxon>Eukaryota</taxon>
        <taxon>Metazoa</taxon>
        <taxon>Chordata</taxon>
        <taxon>Craniata</taxon>
        <taxon>Vertebrata</taxon>
        <taxon>Chondrichthyes</taxon>
        <taxon>Elasmobranchii</taxon>
        <taxon>Galeomorphii</taxon>
        <taxon>Galeoidea</taxon>
        <taxon>Orectolobiformes</taxon>
        <taxon>Hemiscylliidae</taxon>
        <taxon>Chiloscyllium</taxon>
    </lineage>
</organism>
<accession>A0A401TJ01</accession>
<evidence type="ECO:0000313" key="2">
    <source>
        <dbReference type="Proteomes" id="UP000287033"/>
    </source>
</evidence>
<proteinExistence type="predicted"/>
<name>A0A401TJ01_CHIPU</name>